<dbReference type="GO" id="GO:0016887">
    <property type="term" value="F:ATP hydrolysis activity"/>
    <property type="evidence" value="ECO:0007669"/>
    <property type="project" value="InterPro"/>
</dbReference>
<reference evidence="1" key="1">
    <citation type="submission" date="2020-04" db="EMBL/GenBank/DDBJ databases">
        <authorList>
            <person name="Alioto T."/>
            <person name="Alioto T."/>
            <person name="Gomez Garrido J."/>
        </authorList>
    </citation>
    <scope>NUCLEOTIDE SEQUENCE</scope>
    <source>
        <strain evidence="1">A484AB</strain>
    </source>
</reference>
<name>A0A6S7HPA7_PARCT</name>
<dbReference type="OrthoDB" id="5976613at2759"/>
<dbReference type="InterPro" id="IPR031248">
    <property type="entry name" value="RNF213"/>
</dbReference>
<feature type="non-terminal residue" evidence="1">
    <location>
        <position position="1"/>
    </location>
</feature>
<proteinExistence type="predicted"/>
<dbReference type="EMBL" id="CACRXK020005221">
    <property type="protein sequence ID" value="CAB4005503.1"/>
    <property type="molecule type" value="Genomic_DNA"/>
</dbReference>
<evidence type="ECO:0000313" key="2">
    <source>
        <dbReference type="Proteomes" id="UP001152795"/>
    </source>
</evidence>
<sequence>MPKLEANLKVLGSQTQDAKAKVHTVLSSVTIAYVFTKYNVYLTYENHEILLKCLKLPPNKEACLEFMKSIDNFDNNILTPFIQTILQYYRKQSSNRLFVRHWLSALPLLHFLRRETKPFDDMTCEKPINFSNSKWWGLGELPCKDIQKHITAGEAIAMLQNLESAFDMDRLLKRTFLILCPVEIYVYLLKTGSFSCLELCITMRKLLPDKTSFSYSESFVKSLAVFFKELNETLSNMSPSKCPKYRLPETLILLNSLVRLAVNLTHYLELSQVEVLCRLVECLVTAIDLQKRGIDLENDSVVSERENDSDENLSTPYQLTDISKMSSFFNEQFAAVDDFMNKKLSAVYLEYCRASEWNQELRAWTELLSLSAPEIFKKPWKDKFITKFKSRIHKVPLLRQIDLFALFDQQKCNTDIVTCLSDSAFEAVDKLAKGGQGERDAFERLSRNSSTNAIRLLREMLRKAWPTEKKEDNQLNDREKDEVLLKHLLTWSTWPGFLKFFGSSSSAKDKLTEDHDCAIMMTRAESCLDNLIKSVEKGTVTVATLKFLEEHSDQYLKLGEIHKTTQKVSISIEDSFSQRRRELEAFLTLRKHVECFIYFSDKFTSVDEKLRVLRDKIVQDYNELSICDLCTKRSGGYDIVFFNLDDKFHEMVSKITEIKNSQIFKKLWQKYGEKLKNELVTMEVMFTKIWSRILDKLKSINEQFLDGEMQLKKVDKYLVMCNTDYDGLEEEFMLLSRYFSGTAHLGGVKKKLGVSIKKVRSYKQLFDAQQAALAILELQEVMGLEGDFSQVEKIKEIIGGKFERQAIKSVSDNLLKAGELLKDINPTRRSCLMAFTKCFDLVTWLRKSIQDEQELKVFVDLAMISAGEDDMEIDRISCMHTSCLGFGSLIFGCKTDHGFDDLMRLCQPVWQAVDANPSIEEKLVLTTRGLSWLKQIKESHGSVALTTMVQVEAINSCGIYYIADSEKAKESKHVNNGVKLCLENLVSLVVPEDESKNREVKIYSLEEVKDVQSKLMLIAGKAESGKEEVDQFNQ</sequence>
<accession>A0A6S7HPA7</accession>
<dbReference type="GO" id="GO:0004842">
    <property type="term" value="F:ubiquitin-protein transferase activity"/>
    <property type="evidence" value="ECO:0007669"/>
    <property type="project" value="InterPro"/>
</dbReference>
<keyword evidence="2" id="KW-1185">Reference proteome</keyword>
<dbReference type="PANTHER" id="PTHR22605">
    <property type="entry name" value="RZ-TYPE DOMAIN-CONTAINING PROTEIN"/>
    <property type="match status" value="1"/>
</dbReference>
<comment type="caution">
    <text evidence="1">The sequence shown here is derived from an EMBL/GenBank/DDBJ whole genome shotgun (WGS) entry which is preliminary data.</text>
</comment>
<gene>
    <name evidence="1" type="ORF">PACLA_8A071723</name>
</gene>
<organism evidence="1 2">
    <name type="scientific">Paramuricea clavata</name>
    <name type="common">Red gorgonian</name>
    <name type="synonym">Violescent sea-whip</name>
    <dbReference type="NCBI Taxonomy" id="317549"/>
    <lineage>
        <taxon>Eukaryota</taxon>
        <taxon>Metazoa</taxon>
        <taxon>Cnidaria</taxon>
        <taxon>Anthozoa</taxon>
        <taxon>Octocorallia</taxon>
        <taxon>Malacalcyonacea</taxon>
        <taxon>Plexauridae</taxon>
        <taxon>Paramuricea</taxon>
    </lineage>
</organism>
<evidence type="ECO:0000313" key="1">
    <source>
        <dbReference type="EMBL" id="CAB4005503.1"/>
    </source>
</evidence>
<protein>
    <submittedName>
        <fullName evidence="1">Uncharacterized protein</fullName>
    </submittedName>
</protein>
<dbReference type="Proteomes" id="UP001152795">
    <property type="component" value="Unassembled WGS sequence"/>
</dbReference>
<dbReference type="AlphaFoldDB" id="A0A6S7HPA7"/>
<dbReference type="PANTHER" id="PTHR22605:SF16">
    <property type="entry name" value="E3 UBIQUITIN-PROTEIN LIGASE RNF213"/>
    <property type="match status" value="1"/>
</dbReference>